<dbReference type="Proteomes" id="UP001156856">
    <property type="component" value="Unassembled WGS sequence"/>
</dbReference>
<dbReference type="EMBL" id="BSPK01000010">
    <property type="protein sequence ID" value="GLS62463.1"/>
    <property type="molecule type" value="Genomic_DNA"/>
</dbReference>
<evidence type="ECO:0000256" key="3">
    <source>
        <dbReference type="ARBA" id="ARBA00023180"/>
    </source>
</evidence>
<evidence type="ECO:0000256" key="1">
    <source>
        <dbReference type="ARBA" id="ARBA00022676"/>
    </source>
</evidence>
<dbReference type="PANTHER" id="PTHR20961:SF150">
    <property type="entry name" value="GLYCOSYLTRANSFERASE FAMILY 61 PROTEIN"/>
    <property type="match status" value="1"/>
</dbReference>
<proteinExistence type="predicted"/>
<dbReference type="EMBL" id="BJZU01000100">
    <property type="protein sequence ID" value="GEP06344.1"/>
    <property type="molecule type" value="Genomic_DNA"/>
</dbReference>
<dbReference type="InterPro" id="IPR007657">
    <property type="entry name" value="Glycosyltransferase_61"/>
</dbReference>
<sequence length="387" mass="41706">MSGPIEELIVHPPEAARIAAIPCPNSYYAYPHLTCLAPVPDAIRPTLESLWSASIHPGRDVLAYRLTDVYVAEEGLVFDGAGKLLSPTRTYHTDDQIRRGHAAVLAAISAGSAPALDRGVLAKSRGADNYGHFIVEMLPRAWLARTRLGLADWPVLIFDEPEAVRQVATAALQVAGIPSEAIVPLGRAPAFLRELVVIDGLTWHSLYLSPIVMQCLDAVTAGIEPGPQADLYATRRPSRTRDFAVEPAIAARLRARGFREIEAAGLSFAEQVAAFKGARSVVGCMGAALTNIVFCRPGTEVVVFTPCGAAEVFFWMIAEARRLRYREIRCAEIGPQLGPLPWDRLIDVPPAALDRLLGAPPARAAEPGWAGRVSLPALRSVLARVRG</sequence>
<dbReference type="InterPro" id="IPR049625">
    <property type="entry name" value="Glyco_transf_61_cat"/>
</dbReference>
<gene>
    <name evidence="6" type="ORF">GCM10007888_08440</name>
    <name evidence="5" type="ORF">MOX02_43820</name>
</gene>
<protein>
    <recommendedName>
        <fullName evidence="4">Glycosyltransferase 61 catalytic domain-containing protein</fullName>
    </recommendedName>
</protein>
<reference evidence="8" key="2">
    <citation type="journal article" date="2019" name="Int. J. Syst. Evol. Microbiol.">
        <title>The Global Catalogue of Microorganisms (GCM) 10K type strain sequencing project: providing services to taxonomists for standard genome sequencing and annotation.</title>
        <authorList>
            <consortium name="The Broad Institute Genomics Platform"/>
            <consortium name="The Broad Institute Genome Sequencing Center for Infectious Disease"/>
            <person name="Wu L."/>
            <person name="Ma J."/>
        </authorList>
    </citation>
    <scope>NUCLEOTIDE SEQUENCE [LARGE SCALE GENOMIC DNA]</scope>
    <source>
        <strain evidence="8">NBRC 107715</strain>
    </source>
</reference>
<accession>A0A512J8Q6</accession>
<evidence type="ECO:0000313" key="8">
    <source>
        <dbReference type="Proteomes" id="UP001156856"/>
    </source>
</evidence>
<feature type="domain" description="Glycosyltransferase 61 catalytic" evidence="4">
    <location>
        <begin position="130"/>
        <end position="302"/>
    </location>
</feature>
<evidence type="ECO:0000313" key="6">
    <source>
        <dbReference type="EMBL" id="GLS62463.1"/>
    </source>
</evidence>
<evidence type="ECO:0000313" key="5">
    <source>
        <dbReference type="EMBL" id="GEP06344.1"/>
    </source>
</evidence>
<dbReference type="GO" id="GO:0016757">
    <property type="term" value="F:glycosyltransferase activity"/>
    <property type="evidence" value="ECO:0007669"/>
    <property type="project" value="UniProtKB-KW"/>
</dbReference>
<dbReference type="RefSeq" id="WP_147027864.1">
    <property type="nucleotide sequence ID" value="NZ_BJZU01000100.1"/>
</dbReference>
<reference evidence="6" key="4">
    <citation type="submission" date="2023-01" db="EMBL/GenBank/DDBJ databases">
        <title>Draft genome sequence of Methylobacterium oxalidis strain NBRC 107715.</title>
        <authorList>
            <person name="Sun Q."/>
            <person name="Mori K."/>
        </authorList>
    </citation>
    <scope>NUCLEOTIDE SEQUENCE</scope>
    <source>
        <strain evidence="6">NBRC 107715</strain>
    </source>
</reference>
<comment type="caution">
    <text evidence="5">The sequence shown here is derived from an EMBL/GenBank/DDBJ whole genome shotgun (WGS) entry which is preliminary data.</text>
</comment>
<keyword evidence="8" id="KW-1185">Reference proteome</keyword>
<dbReference type="OrthoDB" id="288504at2"/>
<keyword evidence="2" id="KW-0808">Transferase</keyword>
<dbReference type="Proteomes" id="UP000321960">
    <property type="component" value="Unassembled WGS sequence"/>
</dbReference>
<dbReference type="Pfam" id="PF04577">
    <property type="entry name" value="Glyco_transf_61"/>
    <property type="match status" value="1"/>
</dbReference>
<organism evidence="5 7">
    <name type="scientific">Methylobacterium oxalidis</name>
    <dbReference type="NCBI Taxonomy" id="944322"/>
    <lineage>
        <taxon>Bacteria</taxon>
        <taxon>Pseudomonadati</taxon>
        <taxon>Pseudomonadota</taxon>
        <taxon>Alphaproteobacteria</taxon>
        <taxon>Hyphomicrobiales</taxon>
        <taxon>Methylobacteriaceae</taxon>
        <taxon>Methylobacterium</taxon>
    </lineage>
</organism>
<evidence type="ECO:0000256" key="2">
    <source>
        <dbReference type="ARBA" id="ARBA00022679"/>
    </source>
</evidence>
<reference evidence="5 7" key="3">
    <citation type="submission" date="2019-07" db="EMBL/GenBank/DDBJ databases">
        <title>Whole genome shotgun sequence of Methylobacterium oxalidis NBRC 107715.</title>
        <authorList>
            <person name="Hosoyama A."/>
            <person name="Uohara A."/>
            <person name="Ohji S."/>
            <person name="Ichikawa N."/>
        </authorList>
    </citation>
    <scope>NUCLEOTIDE SEQUENCE [LARGE SCALE GENOMIC DNA]</scope>
    <source>
        <strain evidence="5 7">NBRC 107715</strain>
    </source>
</reference>
<keyword evidence="3" id="KW-0325">Glycoprotein</keyword>
<dbReference type="AlphaFoldDB" id="A0A512J8Q6"/>
<keyword evidence="1" id="KW-0328">Glycosyltransferase</keyword>
<name>A0A512J8Q6_9HYPH</name>
<dbReference type="PANTHER" id="PTHR20961">
    <property type="entry name" value="GLYCOSYLTRANSFERASE"/>
    <property type="match status" value="1"/>
</dbReference>
<reference evidence="6" key="1">
    <citation type="journal article" date="2014" name="Int. J. Syst. Evol. Microbiol.">
        <title>Complete genome of a new Firmicutes species belonging to the dominant human colonic microbiota ('Ruminococcus bicirculans') reveals two chromosomes and a selective capacity to utilize plant glucans.</title>
        <authorList>
            <consortium name="NISC Comparative Sequencing Program"/>
            <person name="Wegmann U."/>
            <person name="Louis P."/>
            <person name="Goesmann A."/>
            <person name="Henrissat B."/>
            <person name="Duncan S.H."/>
            <person name="Flint H.J."/>
        </authorList>
    </citation>
    <scope>NUCLEOTIDE SEQUENCE</scope>
    <source>
        <strain evidence="6">NBRC 107715</strain>
    </source>
</reference>
<evidence type="ECO:0000313" key="7">
    <source>
        <dbReference type="Proteomes" id="UP000321960"/>
    </source>
</evidence>
<evidence type="ECO:0000259" key="4">
    <source>
        <dbReference type="Pfam" id="PF04577"/>
    </source>
</evidence>